<dbReference type="InterPro" id="IPR012677">
    <property type="entry name" value="Nucleotide-bd_a/b_plait_sf"/>
</dbReference>
<dbReference type="PANTHER" id="PTHR48033">
    <property type="entry name" value="RNA-BINDING (RRM/RBD/RNP MOTIFS) FAMILY PROTEIN"/>
    <property type="match status" value="1"/>
</dbReference>
<organism evidence="5 6">
    <name type="scientific">Steinernema carpocapsae</name>
    <name type="common">Entomopathogenic nematode</name>
    <dbReference type="NCBI Taxonomy" id="34508"/>
    <lineage>
        <taxon>Eukaryota</taxon>
        <taxon>Metazoa</taxon>
        <taxon>Ecdysozoa</taxon>
        <taxon>Nematoda</taxon>
        <taxon>Chromadorea</taxon>
        <taxon>Rhabditida</taxon>
        <taxon>Tylenchina</taxon>
        <taxon>Panagrolaimomorpha</taxon>
        <taxon>Strongyloidoidea</taxon>
        <taxon>Steinernematidae</taxon>
        <taxon>Steinernema</taxon>
    </lineage>
</organism>
<feature type="domain" description="RRM" evidence="4">
    <location>
        <begin position="24"/>
        <end position="101"/>
    </location>
</feature>
<protein>
    <recommendedName>
        <fullName evidence="4">RRM domain-containing protein</fullName>
    </recommendedName>
</protein>
<evidence type="ECO:0000256" key="3">
    <source>
        <dbReference type="PROSITE-ProRule" id="PRU00176"/>
    </source>
</evidence>
<dbReference type="SMART" id="SM00360">
    <property type="entry name" value="RRM"/>
    <property type="match status" value="1"/>
</dbReference>
<dbReference type="OrthoDB" id="5850064at2759"/>
<dbReference type="Proteomes" id="UP000298663">
    <property type="component" value="Unassembled WGS sequence"/>
</dbReference>
<dbReference type="InterPro" id="IPR035979">
    <property type="entry name" value="RBD_domain_sf"/>
</dbReference>
<proteinExistence type="predicted"/>
<sequence>MRLTNVSFVRSVAKTGKEILGKDRQIFVHELSWHTGRKQVMQHFSKFGEVESCTIPLNLDQGLHKGYAFVQFKSKASVANVLNAGSQQQLEDKAVKIRAMQ</sequence>
<keyword evidence="3" id="KW-0694">RNA-binding</keyword>
<dbReference type="GO" id="GO:0005654">
    <property type="term" value="C:nucleoplasm"/>
    <property type="evidence" value="ECO:0007669"/>
    <property type="project" value="TreeGrafter"/>
</dbReference>
<evidence type="ECO:0000259" key="4">
    <source>
        <dbReference type="PROSITE" id="PS50102"/>
    </source>
</evidence>
<evidence type="ECO:0000313" key="6">
    <source>
        <dbReference type="Proteomes" id="UP000298663"/>
    </source>
</evidence>
<reference evidence="5 6" key="2">
    <citation type="journal article" date="2019" name="G3 (Bethesda)">
        <title>Hybrid Assembly of the Genome of the Entomopathogenic Nematode Steinernema carpocapsae Identifies the X-Chromosome.</title>
        <authorList>
            <person name="Serra L."/>
            <person name="Macchietto M."/>
            <person name="Macias-Munoz A."/>
            <person name="McGill C.J."/>
            <person name="Rodriguez I.M."/>
            <person name="Rodriguez B."/>
            <person name="Murad R."/>
            <person name="Mortazavi A."/>
        </authorList>
    </citation>
    <scope>NUCLEOTIDE SEQUENCE [LARGE SCALE GENOMIC DNA]</scope>
    <source>
        <strain evidence="5 6">ALL</strain>
    </source>
</reference>
<name>A0A4U5LVM5_STECR</name>
<dbReference type="GO" id="GO:0000785">
    <property type="term" value="C:chromatin"/>
    <property type="evidence" value="ECO:0007669"/>
    <property type="project" value="TreeGrafter"/>
</dbReference>
<dbReference type="InterPro" id="IPR000504">
    <property type="entry name" value="RRM_dom"/>
</dbReference>
<dbReference type="AlphaFoldDB" id="A0A4U5LVM5"/>
<dbReference type="PANTHER" id="PTHR48033:SF10">
    <property type="entry name" value="RNA-BINDING PROTEIN SQUID"/>
    <property type="match status" value="1"/>
</dbReference>
<dbReference type="EMBL" id="AZBU02000011">
    <property type="protein sequence ID" value="TKR60209.1"/>
    <property type="molecule type" value="Genomic_DNA"/>
</dbReference>
<dbReference type="Gene3D" id="3.30.70.330">
    <property type="match status" value="1"/>
</dbReference>
<keyword evidence="6" id="KW-1185">Reference proteome</keyword>
<evidence type="ECO:0000256" key="1">
    <source>
        <dbReference type="ARBA" id="ARBA00004123"/>
    </source>
</evidence>
<gene>
    <name evidence="5" type="ORF">L596_027493</name>
</gene>
<dbReference type="PROSITE" id="PS50102">
    <property type="entry name" value="RRM"/>
    <property type="match status" value="1"/>
</dbReference>
<comment type="subcellular location">
    <subcellularLocation>
        <location evidence="1">Nucleus</location>
    </subcellularLocation>
</comment>
<dbReference type="SUPFAM" id="SSF54928">
    <property type="entry name" value="RNA-binding domain, RBD"/>
    <property type="match status" value="1"/>
</dbReference>
<evidence type="ECO:0000313" key="5">
    <source>
        <dbReference type="EMBL" id="TKR60209.1"/>
    </source>
</evidence>
<comment type="caution">
    <text evidence="5">The sequence shown here is derived from an EMBL/GenBank/DDBJ whole genome shotgun (WGS) entry which is preliminary data.</text>
</comment>
<dbReference type="Pfam" id="PF00076">
    <property type="entry name" value="RRM_1"/>
    <property type="match status" value="1"/>
</dbReference>
<evidence type="ECO:0000256" key="2">
    <source>
        <dbReference type="ARBA" id="ARBA00023242"/>
    </source>
</evidence>
<dbReference type="GO" id="GO:0010468">
    <property type="term" value="P:regulation of gene expression"/>
    <property type="evidence" value="ECO:0007669"/>
    <property type="project" value="TreeGrafter"/>
</dbReference>
<dbReference type="GO" id="GO:0003723">
    <property type="term" value="F:RNA binding"/>
    <property type="evidence" value="ECO:0007669"/>
    <property type="project" value="UniProtKB-UniRule"/>
</dbReference>
<keyword evidence="2" id="KW-0539">Nucleus</keyword>
<dbReference type="STRING" id="34508.A0A4U5LVM5"/>
<accession>A0A4U5LVM5</accession>
<reference evidence="5 6" key="1">
    <citation type="journal article" date="2015" name="Genome Biol.">
        <title>Comparative genomics of Steinernema reveals deeply conserved gene regulatory networks.</title>
        <authorList>
            <person name="Dillman A.R."/>
            <person name="Macchietto M."/>
            <person name="Porter C.F."/>
            <person name="Rogers A."/>
            <person name="Williams B."/>
            <person name="Antoshechkin I."/>
            <person name="Lee M.M."/>
            <person name="Goodwin Z."/>
            <person name="Lu X."/>
            <person name="Lewis E.E."/>
            <person name="Goodrich-Blair H."/>
            <person name="Stock S.P."/>
            <person name="Adams B.J."/>
            <person name="Sternberg P.W."/>
            <person name="Mortazavi A."/>
        </authorList>
    </citation>
    <scope>NUCLEOTIDE SEQUENCE [LARGE SCALE GENOMIC DNA]</scope>
    <source>
        <strain evidence="5 6">ALL</strain>
    </source>
</reference>